<dbReference type="KEGG" id="ngr:NAEGRDRAFT_69765"/>
<dbReference type="AlphaFoldDB" id="D2VLF9"/>
<keyword evidence="1" id="KW-0812">Transmembrane</keyword>
<sequence length="312" mass="36490">MNTDRPSLSFERKNVLFRILQLDNPLYFRMEMILFLVCFLACLIQMMSGILSHEFKDSQDDTAQYFLVLQCIFETIYSAIYVFIFGGFALVILLRFKTKKRSIATSDELFEQTELIETLQDQSGFELFEEYSKKEFSLENLYLFLELIQNKSIVMGDNLSLLPMFMDRINENFICSGSIYEVNVPSLTKNLFTELHFYVSSKRSALLSCNQALFSPVNEPTSPENQFNALLFGNELHKQLDGLNEEEERILKARIITCFDSLSQQIMINMNDTFYRFISTSSFKNYRKNKEMFTSMAKQTNIMAWQDDAYIV</sequence>
<dbReference type="InParanoid" id="D2VLF9"/>
<keyword evidence="1" id="KW-1133">Transmembrane helix</keyword>
<dbReference type="VEuPathDB" id="AmoebaDB:NAEGRDRAFT_69765"/>
<dbReference type="SUPFAM" id="SSF48097">
    <property type="entry name" value="Regulator of G-protein signaling, RGS"/>
    <property type="match status" value="1"/>
</dbReference>
<accession>D2VLF9</accession>
<organism evidence="3">
    <name type="scientific">Naegleria gruberi</name>
    <name type="common">Amoeba</name>
    <dbReference type="NCBI Taxonomy" id="5762"/>
    <lineage>
        <taxon>Eukaryota</taxon>
        <taxon>Discoba</taxon>
        <taxon>Heterolobosea</taxon>
        <taxon>Tetramitia</taxon>
        <taxon>Eutetramitia</taxon>
        <taxon>Vahlkampfiidae</taxon>
        <taxon>Naegleria</taxon>
    </lineage>
</organism>
<proteinExistence type="predicted"/>
<evidence type="ECO:0000313" key="3">
    <source>
        <dbReference type="Proteomes" id="UP000006671"/>
    </source>
</evidence>
<keyword evidence="3" id="KW-1185">Reference proteome</keyword>
<feature type="transmembrane region" description="Helical" evidence="1">
    <location>
        <begin position="76"/>
        <end position="96"/>
    </location>
</feature>
<dbReference type="InterPro" id="IPR036305">
    <property type="entry name" value="RGS_sf"/>
</dbReference>
<dbReference type="Proteomes" id="UP000006671">
    <property type="component" value="Unassembled WGS sequence"/>
</dbReference>
<dbReference type="OMA" id="IMINMND"/>
<dbReference type="RefSeq" id="XP_002675122.1">
    <property type="nucleotide sequence ID" value="XM_002675076.1"/>
</dbReference>
<dbReference type="OrthoDB" id="10653286at2759"/>
<dbReference type="InterPro" id="IPR044926">
    <property type="entry name" value="RGS_subdomain_2"/>
</dbReference>
<dbReference type="GeneID" id="8851870"/>
<evidence type="ECO:0000313" key="2">
    <source>
        <dbReference type="EMBL" id="EFC42378.1"/>
    </source>
</evidence>
<protein>
    <submittedName>
        <fullName evidence="2">Predicted protein</fullName>
    </submittedName>
</protein>
<evidence type="ECO:0000256" key="1">
    <source>
        <dbReference type="SAM" id="Phobius"/>
    </source>
</evidence>
<keyword evidence="1" id="KW-0472">Membrane</keyword>
<reference evidence="2 3" key="1">
    <citation type="journal article" date="2010" name="Cell">
        <title>The genome of Naegleria gruberi illuminates early eukaryotic versatility.</title>
        <authorList>
            <person name="Fritz-Laylin L.K."/>
            <person name="Prochnik S.E."/>
            <person name="Ginger M.L."/>
            <person name="Dacks J.B."/>
            <person name="Carpenter M.L."/>
            <person name="Field M.C."/>
            <person name="Kuo A."/>
            <person name="Paredez A."/>
            <person name="Chapman J."/>
            <person name="Pham J."/>
            <person name="Shu S."/>
            <person name="Neupane R."/>
            <person name="Cipriano M."/>
            <person name="Mancuso J."/>
            <person name="Tu H."/>
            <person name="Salamov A."/>
            <person name="Lindquist E."/>
            <person name="Shapiro H."/>
            <person name="Lucas S."/>
            <person name="Grigoriev I.V."/>
            <person name="Cande W.Z."/>
            <person name="Fulton C."/>
            <person name="Rokhsar D.S."/>
            <person name="Dawson S.C."/>
        </authorList>
    </citation>
    <scope>NUCLEOTIDE SEQUENCE [LARGE SCALE GENOMIC DNA]</scope>
    <source>
        <strain evidence="2 3">NEG-M</strain>
    </source>
</reference>
<dbReference type="Gene3D" id="1.10.167.10">
    <property type="entry name" value="Regulator of G-protein Signalling 4, domain 2"/>
    <property type="match status" value="1"/>
</dbReference>
<dbReference type="EMBL" id="GG738880">
    <property type="protein sequence ID" value="EFC42378.1"/>
    <property type="molecule type" value="Genomic_DNA"/>
</dbReference>
<gene>
    <name evidence="2" type="ORF">NAEGRDRAFT_69765</name>
</gene>
<name>D2VLF9_NAEGR</name>